<accession>A0A077QG26</accession>
<sequence length="102" mass="11290">MTNKSISELEKKRTHSLIISGVHFNFMAVVDGDKKTAFVKDDRDYKSGDFLALNEIDNDGNFTGSLMAARITDVAAIDKNLYPQIAGEFVLLSFELVSVNCL</sequence>
<dbReference type="RefSeq" id="WP_051875252.1">
    <property type="nucleotide sequence ID" value="NZ_CAWLWA010000141.1"/>
</dbReference>
<gene>
    <name evidence="2" type="ORF">XBI1_1930028</name>
</gene>
<reference evidence="2" key="1">
    <citation type="submission" date="2013-07" db="EMBL/GenBank/DDBJ databases">
        <title>Sub-species coevolution in mutualistic symbiosis.</title>
        <authorList>
            <person name="Murfin K."/>
            <person name="Klassen J."/>
            <person name="Lee M."/>
            <person name="Forst S."/>
            <person name="Stock P."/>
            <person name="Goodrich-Blair H."/>
        </authorList>
    </citation>
    <scope>NUCLEOTIDE SEQUENCE [LARGE SCALE GENOMIC DNA]</scope>
    <source>
        <strain evidence="2">Intermedium</strain>
    </source>
</reference>
<feature type="domain" description="DUF3850" evidence="1">
    <location>
        <begin position="15"/>
        <end position="93"/>
    </location>
</feature>
<dbReference type="EMBL" id="CBTB010000105">
    <property type="protein sequence ID" value="CDH32359.1"/>
    <property type="molecule type" value="Genomic_DNA"/>
</dbReference>
<name>A0A077QG26_XENBV</name>
<evidence type="ECO:0000313" key="2">
    <source>
        <dbReference type="EMBL" id="CDH32359.1"/>
    </source>
</evidence>
<dbReference type="AlphaFoldDB" id="A0A077QG26"/>
<dbReference type="HOGENOM" id="CLU_145949_1_1_6"/>
<evidence type="ECO:0000259" key="1">
    <source>
        <dbReference type="Pfam" id="PF12961"/>
    </source>
</evidence>
<comment type="caution">
    <text evidence="2">The sequence shown here is derived from an EMBL/GenBank/DDBJ whole genome shotgun (WGS) entry which is preliminary data.</text>
</comment>
<organism evidence="2 3">
    <name type="scientific">Xenorhabdus bovienii str. Intermedium</name>
    <dbReference type="NCBI Taxonomy" id="1379677"/>
    <lineage>
        <taxon>Bacteria</taxon>
        <taxon>Pseudomonadati</taxon>
        <taxon>Pseudomonadota</taxon>
        <taxon>Gammaproteobacteria</taxon>
        <taxon>Enterobacterales</taxon>
        <taxon>Morganellaceae</taxon>
        <taxon>Xenorhabdus</taxon>
    </lineage>
</organism>
<dbReference type="Gene3D" id="2.30.130.30">
    <property type="entry name" value="Hypothetical protein"/>
    <property type="match status" value="1"/>
</dbReference>
<dbReference type="InterPro" id="IPR039440">
    <property type="entry name" value="DUF3850"/>
</dbReference>
<dbReference type="Pfam" id="PF12961">
    <property type="entry name" value="DUF3850"/>
    <property type="match status" value="1"/>
</dbReference>
<dbReference type="Proteomes" id="UP000028480">
    <property type="component" value="Unassembled WGS sequence"/>
</dbReference>
<protein>
    <recommendedName>
        <fullName evidence="1">DUF3850 domain-containing protein</fullName>
    </recommendedName>
</protein>
<proteinExistence type="predicted"/>
<evidence type="ECO:0000313" key="3">
    <source>
        <dbReference type="Proteomes" id="UP000028480"/>
    </source>
</evidence>